<feature type="compositionally biased region" description="Basic and acidic residues" evidence="1">
    <location>
        <begin position="282"/>
        <end position="300"/>
    </location>
</feature>
<keyword evidence="2" id="KW-1133">Transmembrane helix</keyword>
<proteinExistence type="predicted"/>
<feature type="transmembrane region" description="Helical" evidence="2">
    <location>
        <begin position="142"/>
        <end position="175"/>
    </location>
</feature>
<evidence type="ECO:0000256" key="1">
    <source>
        <dbReference type="SAM" id="MobiDB-lite"/>
    </source>
</evidence>
<name>A0AAV7I643_COTGL</name>
<organism evidence="3 4">
    <name type="scientific">Cotesia glomerata</name>
    <name type="common">Lepidopteran parasitic wasp</name>
    <name type="synonym">Apanteles glomeratus</name>
    <dbReference type="NCBI Taxonomy" id="32391"/>
    <lineage>
        <taxon>Eukaryota</taxon>
        <taxon>Metazoa</taxon>
        <taxon>Ecdysozoa</taxon>
        <taxon>Arthropoda</taxon>
        <taxon>Hexapoda</taxon>
        <taxon>Insecta</taxon>
        <taxon>Pterygota</taxon>
        <taxon>Neoptera</taxon>
        <taxon>Endopterygota</taxon>
        <taxon>Hymenoptera</taxon>
        <taxon>Apocrita</taxon>
        <taxon>Ichneumonoidea</taxon>
        <taxon>Braconidae</taxon>
        <taxon>Microgastrinae</taxon>
        <taxon>Cotesia</taxon>
    </lineage>
</organism>
<feature type="transmembrane region" description="Helical" evidence="2">
    <location>
        <begin position="103"/>
        <end position="122"/>
    </location>
</feature>
<comment type="caution">
    <text evidence="3">The sequence shown here is derived from an EMBL/GenBank/DDBJ whole genome shotgun (WGS) entry which is preliminary data.</text>
</comment>
<reference evidence="3 4" key="1">
    <citation type="journal article" date="2021" name="J. Hered.">
        <title>A chromosome-level genome assembly of the parasitoid wasp, Cotesia glomerata (Hymenoptera: Braconidae).</title>
        <authorList>
            <person name="Pinto B.J."/>
            <person name="Weis J.J."/>
            <person name="Gamble T."/>
            <person name="Ode P.J."/>
            <person name="Paul R."/>
            <person name="Zaspel J.M."/>
        </authorList>
    </citation>
    <scope>NUCLEOTIDE SEQUENCE [LARGE SCALE GENOMIC DNA]</scope>
    <source>
        <strain evidence="3">CgM1</strain>
    </source>
</reference>
<keyword evidence="4" id="KW-1185">Reference proteome</keyword>
<sequence>MVMKHKALQRERELQFLFGQWPIDFGSFGEHQWPWPWRSLSAVYRSTEARARWWEIRRISLTLHKSSWWKKFKSNATKSSELSRKKFFKHREIYPGIMWNKKVFIKIIEVLLCIACTVALRVTDDESRRVFNFLRYRSREWALLNNVTWGTIGAALATATCGGYVIITAGLLLAVATGELRGRKTELFLLGLGVILFGIIGALSLASIENVPNDLIDNAAVLGALCLITGLVFIADILMTTPEQDSKHDATHIFVNKNAVQPPTTLTIEKESKAPKASGHNKTLDSDRNESVNDTKDTNKDNSQQQNHQVHHHNQEEPPAGSREHQVLVTAQRPRVTDVGILAEPNRDYGDDDIKFIDDDQFTKEYSNLRNQFRESTVNGYRDAETTMRDRFRDERDNGRTFYHHTHEMNIRPSDEVDTPRFSSIRDNLSEARFPKIVNSSVKTNRVDRDDHDNFESHGRYLDSSHFDTISTRLAPGIMKRGRDNYLVSSGRSYRSDRSKDGIEMLDEWVGVLRKSTTGTQTTIPSTLPSSPNDPGYVRHTASNWPREIKFKTPGSSPNREVHH</sequence>
<dbReference type="Proteomes" id="UP000826195">
    <property type="component" value="Unassembled WGS sequence"/>
</dbReference>
<feature type="region of interest" description="Disordered" evidence="1">
    <location>
        <begin position="517"/>
        <end position="537"/>
    </location>
</feature>
<protein>
    <submittedName>
        <fullName evidence="3">Uncharacterized protein</fullName>
    </submittedName>
</protein>
<keyword evidence="2" id="KW-0812">Transmembrane</keyword>
<dbReference type="AlphaFoldDB" id="A0AAV7I643"/>
<keyword evidence="2" id="KW-0472">Membrane</keyword>
<accession>A0AAV7I643</accession>
<feature type="compositionally biased region" description="Low complexity" evidence="1">
    <location>
        <begin position="517"/>
        <end position="527"/>
    </location>
</feature>
<feature type="region of interest" description="Disordered" evidence="1">
    <location>
        <begin position="267"/>
        <end position="325"/>
    </location>
</feature>
<evidence type="ECO:0000256" key="2">
    <source>
        <dbReference type="SAM" id="Phobius"/>
    </source>
</evidence>
<gene>
    <name evidence="3" type="ORF">KQX54_007927</name>
</gene>
<feature type="transmembrane region" description="Helical" evidence="2">
    <location>
        <begin position="187"/>
        <end position="208"/>
    </location>
</feature>
<evidence type="ECO:0000313" key="3">
    <source>
        <dbReference type="EMBL" id="KAH0546292.1"/>
    </source>
</evidence>
<dbReference type="EMBL" id="JAHXZJ010002237">
    <property type="protein sequence ID" value="KAH0546292.1"/>
    <property type="molecule type" value="Genomic_DNA"/>
</dbReference>
<feature type="transmembrane region" description="Helical" evidence="2">
    <location>
        <begin position="220"/>
        <end position="239"/>
    </location>
</feature>
<evidence type="ECO:0000313" key="4">
    <source>
        <dbReference type="Proteomes" id="UP000826195"/>
    </source>
</evidence>